<name>A0ABR3PPS9_9PEZI</name>
<evidence type="ECO:0000313" key="1">
    <source>
        <dbReference type="EMBL" id="KAL1311471.1"/>
    </source>
</evidence>
<comment type="caution">
    <text evidence="1">The sequence shown here is derived from an EMBL/GenBank/DDBJ whole genome shotgun (WGS) entry which is preliminary data.</text>
</comment>
<reference evidence="1 2" key="1">
    <citation type="submission" date="2024-07" db="EMBL/GenBank/DDBJ databases">
        <title>Draft sequence of the Neodothiora populina.</title>
        <authorList>
            <person name="Drown D.D."/>
            <person name="Schuette U.S."/>
            <person name="Buechlein A.B."/>
            <person name="Rusch D.R."/>
            <person name="Winton L.W."/>
            <person name="Adams G.A."/>
        </authorList>
    </citation>
    <scope>NUCLEOTIDE SEQUENCE [LARGE SCALE GENOMIC DNA]</scope>
    <source>
        <strain evidence="1 2">CPC 39397</strain>
    </source>
</reference>
<proteinExistence type="predicted"/>
<keyword evidence="2" id="KW-1185">Reference proteome</keyword>
<protein>
    <submittedName>
        <fullName evidence="1">Uncharacterized protein</fullName>
    </submittedName>
</protein>
<dbReference type="RefSeq" id="XP_069204320.1">
    <property type="nucleotide sequence ID" value="XM_069344053.1"/>
</dbReference>
<accession>A0ABR3PPS9</accession>
<evidence type="ECO:0000313" key="2">
    <source>
        <dbReference type="Proteomes" id="UP001562354"/>
    </source>
</evidence>
<dbReference type="Proteomes" id="UP001562354">
    <property type="component" value="Unassembled WGS sequence"/>
</dbReference>
<dbReference type="EMBL" id="JBFMKM010000002">
    <property type="protein sequence ID" value="KAL1311471.1"/>
    <property type="molecule type" value="Genomic_DNA"/>
</dbReference>
<organism evidence="1 2">
    <name type="scientific">Neodothiora populina</name>
    <dbReference type="NCBI Taxonomy" id="2781224"/>
    <lineage>
        <taxon>Eukaryota</taxon>
        <taxon>Fungi</taxon>
        <taxon>Dikarya</taxon>
        <taxon>Ascomycota</taxon>
        <taxon>Pezizomycotina</taxon>
        <taxon>Dothideomycetes</taxon>
        <taxon>Dothideomycetidae</taxon>
        <taxon>Dothideales</taxon>
        <taxon>Dothioraceae</taxon>
        <taxon>Neodothiora</taxon>
    </lineage>
</organism>
<dbReference type="GeneID" id="95978114"/>
<gene>
    <name evidence="1" type="ORF">AAFC00_004414</name>
</gene>
<sequence>MDSGLGSGTGTAVAAPPIIDKLLIQTSPVLANKDKSIHSLHGVIPYPFWYGGLASCVSCCCTQPLGVAGVGNSTDITYSYN</sequence>